<dbReference type="SUPFAM" id="SSF52058">
    <property type="entry name" value="L domain-like"/>
    <property type="match status" value="1"/>
</dbReference>
<name>A0A8K0ILP6_COCNU</name>
<keyword evidence="2 5" id="KW-0732">Signal</keyword>
<keyword evidence="1" id="KW-0433">Leucine-rich repeat</keyword>
<evidence type="ECO:0000256" key="4">
    <source>
        <dbReference type="ARBA" id="ARBA00023180"/>
    </source>
</evidence>
<evidence type="ECO:0000313" key="7">
    <source>
        <dbReference type="Proteomes" id="UP000797356"/>
    </source>
</evidence>
<dbReference type="InterPro" id="IPR032675">
    <property type="entry name" value="LRR_dom_sf"/>
</dbReference>
<dbReference type="PANTHER" id="PTHR48009">
    <property type="entry name" value="LEUCINE-RICH REPEAT (LRR) FAMILY PROTEIN"/>
    <property type="match status" value="1"/>
</dbReference>
<dbReference type="FunFam" id="3.80.10.10:FF:000041">
    <property type="entry name" value="LRR receptor-like serine/threonine-protein kinase ERECTA"/>
    <property type="match status" value="1"/>
</dbReference>
<keyword evidence="6" id="KW-0675">Receptor</keyword>
<comment type="caution">
    <text evidence="6">The sequence shown here is derived from an EMBL/GenBank/DDBJ whole genome shotgun (WGS) entry which is preliminary data.</text>
</comment>
<evidence type="ECO:0000256" key="5">
    <source>
        <dbReference type="SAM" id="SignalP"/>
    </source>
</evidence>
<dbReference type="OrthoDB" id="676979at2759"/>
<keyword evidence="7" id="KW-1185">Reference proteome</keyword>
<evidence type="ECO:0000256" key="2">
    <source>
        <dbReference type="ARBA" id="ARBA00022729"/>
    </source>
</evidence>
<keyword evidence="6" id="KW-0808">Transferase</keyword>
<evidence type="ECO:0000256" key="3">
    <source>
        <dbReference type="ARBA" id="ARBA00022737"/>
    </source>
</evidence>
<keyword evidence="3" id="KW-0677">Repeat</keyword>
<gene>
    <name evidence="6" type="ORF">COCNU_10G004590</name>
</gene>
<protein>
    <submittedName>
        <fullName evidence="6">Leucine-rich repeat receptor-like kinase protein THICK TASSEL DWARF1</fullName>
    </submittedName>
</protein>
<sequence length="421" mass="43709">MPSSHLSLSPPLLLLFLVTPLTVTSKTFPGDTEALNAVKQGVDPGSIPPGSCLSTWDFAAADPCDAAYGPCFTCGLRCDARDAAGFLRVTELALDPAGYSGSLSPSVWSLPFLESLDFADNRLAGALPPPPTAGLPPRLRRLSLSHNAFSGEIPGFSDAPALEELFLDNNLLSGPIPPGLATLPALRRLELQMNNLTGGIPDLGPLQNLTFLDASDNALSGEFPSGKLPASVVEISLRSNRLEGEILGAAVAALPALQVMDLSHNGLWGAVPGAAFEHPSLEQLTLSYNQLESITRPGDGGLGSQLIALDLGHNRLGGFLPAFLGLMPRLSALSLEENRFTGMIPVQYAVRVVGAGGAVPFARLILSGNYLLGPVPSPMVGLKEGSAMGLDAMALAFGFGCEWMMTVVDGDGMVGGGCTAE</sequence>
<accession>A0A8K0ILP6</accession>
<feature type="signal peptide" evidence="5">
    <location>
        <begin position="1"/>
        <end position="25"/>
    </location>
</feature>
<reference evidence="6" key="2">
    <citation type="submission" date="2019-07" db="EMBL/GenBank/DDBJ databases">
        <authorList>
            <person name="Yang Y."/>
            <person name="Bocs S."/>
            <person name="Baudouin L."/>
        </authorList>
    </citation>
    <scope>NUCLEOTIDE SEQUENCE</scope>
    <source>
        <tissue evidence="6">Spear leaf of Hainan Tall coconut</tissue>
    </source>
</reference>
<dbReference type="PANTHER" id="PTHR48009:SF7">
    <property type="entry name" value="LEUCINE-RICH REPEAT (LRR) FAMILY PROTEIN"/>
    <property type="match status" value="1"/>
</dbReference>
<reference evidence="6" key="1">
    <citation type="journal article" date="2017" name="Gigascience">
        <title>The genome draft of coconut (Cocos nucifera).</title>
        <authorList>
            <person name="Xiao Y."/>
            <person name="Xu P."/>
            <person name="Fan H."/>
            <person name="Baudouin L."/>
            <person name="Xia W."/>
            <person name="Bocs S."/>
            <person name="Xu J."/>
            <person name="Li Q."/>
            <person name="Guo A."/>
            <person name="Zhou L."/>
            <person name="Li J."/>
            <person name="Wu Y."/>
            <person name="Ma Z."/>
            <person name="Armero A."/>
            <person name="Issali A.E."/>
            <person name="Liu N."/>
            <person name="Peng M."/>
            <person name="Yang Y."/>
        </authorList>
    </citation>
    <scope>NUCLEOTIDE SEQUENCE</scope>
    <source>
        <tissue evidence="6">Spear leaf of Hainan Tall coconut</tissue>
    </source>
</reference>
<evidence type="ECO:0000256" key="1">
    <source>
        <dbReference type="ARBA" id="ARBA00022614"/>
    </source>
</evidence>
<dbReference type="Proteomes" id="UP000797356">
    <property type="component" value="Chromosome 10"/>
</dbReference>
<dbReference type="EMBL" id="CM017881">
    <property type="protein sequence ID" value="KAG1362240.1"/>
    <property type="molecule type" value="Genomic_DNA"/>
</dbReference>
<dbReference type="AlphaFoldDB" id="A0A8K0ILP6"/>
<dbReference type="GO" id="GO:0016301">
    <property type="term" value="F:kinase activity"/>
    <property type="evidence" value="ECO:0007669"/>
    <property type="project" value="UniProtKB-KW"/>
</dbReference>
<keyword evidence="6" id="KW-0418">Kinase</keyword>
<dbReference type="Pfam" id="PF00560">
    <property type="entry name" value="LRR_1"/>
    <property type="match status" value="2"/>
</dbReference>
<dbReference type="Gene3D" id="3.80.10.10">
    <property type="entry name" value="Ribonuclease Inhibitor"/>
    <property type="match status" value="3"/>
</dbReference>
<dbReference type="InterPro" id="IPR053213">
    <property type="entry name" value="RLP29"/>
</dbReference>
<keyword evidence="4" id="KW-0325">Glycoprotein</keyword>
<dbReference type="InterPro" id="IPR001611">
    <property type="entry name" value="Leu-rich_rpt"/>
</dbReference>
<evidence type="ECO:0000313" key="6">
    <source>
        <dbReference type="EMBL" id="KAG1362240.1"/>
    </source>
</evidence>
<feature type="chain" id="PRO_5035431597" evidence="5">
    <location>
        <begin position="26"/>
        <end position="421"/>
    </location>
</feature>
<dbReference type="Pfam" id="PF13855">
    <property type="entry name" value="LRR_8"/>
    <property type="match status" value="1"/>
</dbReference>
<organism evidence="6 7">
    <name type="scientific">Cocos nucifera</name>
    <name type="common">Coconut palm</name>
    <dbReference type="NCBI Taxonomy" id="13894"/>
    <lineage>
        <taxon>Eukaryota</taxon>
        <taxon>Viridiplantae</taxon>
        <taxon>Streptophyta</taxon>
        <taxon>Embryophyta</taxon>
        <taxon>Tracheophyta</taxon>
        <taxon>Spermatophyta</taxon>
        <taxon>Magnoliopsida</taxon>
        <taxon>Liliopsida</taxon>
        <taxon>Arecaceae</taxon>
        <taxon>Arecoideae</taxon>
        <taxon>Cocoseae</taxon>
        <taxon>Attaleinae</taxon>
        <taxon>Cocos</taxon>
    </lineage>
</organism>
<proteinExistence type="predicted"/>